<dbReference type="Proteomes" id="UP000694844">
    <property type="component" value="Chromosome 8"/>
</dbReference>
<protein>
    <submittedName>
        <fullName evidence="2">Uncharacterized protein LOC111109179</fullName>
    </submittedName>
</protein>
<keyword evidence="1" id="KW-1185">Reference proteome</keyword>
<reference evidence="2" key="1">
    <citation type="submission" date="2025-08" db="UniProtKB">
        <authorList>
            <consortium name="RefSeq"/>
        </authorList>
    </citation>
    <scope>IDENTIFICATION</scope>
    <source>
        <tissue evidence="2">Whole sample</tissue>
    </source>
</reference>
<dbReference type="RefSeq" id="XP_022300969.1">
    <property type="nucleotide sequence ID" value="XM_022445261.1"/>
</dbReference>
<proteinExistence type="predicted"/>
<evidence type="ECO:0000313" key="1">
    <source>
        <dbReference type="Proteomes" id="UP000694844"/>
    </source>
</evidence>
<dbReference type="AlphaFoldDB" id="A0A8B8BDW1"/>
<dbReference type="Gene3D" id="3.90.550.20">
    <property type="match status" value="1"/>
</dbReference>
<dbReference type="PANTHER" id="PTHR46830:SF1">
    <property type="entry name" value="ALPHA-1,4-N-ACETYLGLUCOSAMINYLTRANSFERASE"/>
    <property type="match status" value="1"/>
</dbReference>
<accession>A0A8B8BDW1</accession>
<dbReference type="OrthoDB" id="6150660at2759"/>
<gene>
    <name evidence="2" type="primary">LOC111109179</name>
</gene>
<name>A0A8B8BDW1_CRAVI</name>
<dbReference type="InterPro" id="IPR007577">
    <property type="entry name" value="GlycoTrfase_DXD_sugar-bd_CS"/>
</dbReference>
<sequence>MQSILKASKQAHSRSRENSCDIETALLRNRTVEEFGSSSVGFSVNYTAIGGTDWSFNTSASCSNVTLSKFPQKKMKMRRTLPKCNAEYVKLENLEKTNDSLPLFGSRDNCIRKKISTFCKTDLVVPNIVHFIWFGNLKFEFIYFVSMYSAFKHQNPCLIFVYYDILPSGEYWTLLLDLVPNIILVSVTSPSEISGRKIIYVQHKSDILRLLILEEYGGIYLDTDQLLLRSVDTFRNKDCTMGWAADFYFGSALILAKKQSPFIRKWIESYSSYNPMLWGDNSVIMATKLSIKYPKFIHVERHYCSFYPDPNYLYNQNYKWSHSFSLHIYKIGKMQHVSALNFLSIRKLNTTLGAIRKKLSRIVKETILYNNLLYVTAKTQQIDPDVSKHLPDGSYSGERPVILLLLRSTAHLEHSAHLVRQVDIEYTSRRFGGRAVYNAGDVSKNISKLIHKTASFPGFRTTIVSSLT</sequence>
<dbReference type="KEGG" id="cvn:111109179"/>
<dbReference type="InterPro" id="IPR029044">
    <property type="entry name" value="Nucleotide-diphossugar_trans"/>
</dbReference>
<dbReference type="PANTHER" id="PTHR46830">
    <property type="entry name" value="TRANSFERASE, PUTATIVE-RELATED"/>
    <property type="match status" value="1"/>
</dbReference>
<dbReference type="Pfam" id="PF04488">
    <property type="entry name" value="Gly_transf_sug"/>
    <property type="match status" value="1"/>
</dbReference>
<evidence type="ECO:0000313" key="2">
    <source>
        <dbReference type="RefSeq" id="XP_022300969.1"/>
    </source>
</evidence>
<dbReference type="GeneID" id="111109179"/>
<organism evidence="1 2">
    <name type="scientific">Crassostrea virginica</name>
    <name type="common">Eastern oyster</name>
    <dbReference type="NCBI Taxonomy" id="6565"/>
    <lineage>
        <taxon>Eukaryota</taxon>
        <taxon>Metazoa</taxon>
        <taxon>Spiralia</taxon>
        <taxon>Lophotrochozoa</taxon>
        <taxon>Mollusca</taxon>
        <taxon>Bivalvia</taxon>
        <taxon>Autobranchia</taxon>
        <taxon>Pteriomorphia</taxon>
        <taxon>Ostreida</taxon>
        <taxon>Ostreoidea</taxon>
        <taxon>Ostreidae</taxon>
        <taxon>Crassostrea</taxon>
    </lineage>
</organism>
<dbReference type="SUPFAM" id="SSF53448">
    <property type="entry name" value="Nucleotide-diphospho-sugar transferases"/>
    <property type="match status" value="1"/>
</dbReference>